<dbReference type="PRINTS" id="PR00598">
    <property type="entry name" value="HTHMARR"/>
</dbReference>
<evidence type="ECO:0000256" key="3">
    <source>
        <dbReference type="ARBA" id="ARBA00023163"/>
    </source>
</evidence>
<dbReference type="PANTHER" id="PTHR33164:SF43">
    <property type="entry name" value="HTH-TYPE TRANSCRIPTIONAL REPRESSOR YETL"/>
    <property type="match status" value="1"/>
</dbReference>
<protein>
    <submittedName>
        <fullName evidence="5">MarR family transcriptional regulator</fullName>
    </submittedName>
</protein>
<dbReference type="GO" id="GO:0006950">
    <property type="term" value="P:response to stress"/>
    <property type="evidence" value="ECO:0007669"/>
    <property type="project" value="TreeGrafter"/>
</dbReference>
<proteinExistence type="predicted"/>
<dbReference type="InterPro" id="IPR036390">
    <property type="entry name" value="WH_DNA-bd_sf"/>
</dbReference>
<evidence type="ECO:0000259" key="4">
    <source>
        <dbReference type="PROSITE" id="PS50995"/>
    </source>
</evidence>
<dbReference type="RefSeq" id="WP_409658742.1">
    <property type="nucleotide sequence ID" value="NZ_JBKBUW010000071.1"/>
</dbReference>
<comment type="caution">
    <text evidence="5">The sequence shown here is derived from an EMBL/GenBank/DDBJ whole genome shotgun (WGS) entry which is preliminary data.</text>
</comment>
<dbReference type="AlphaFoldDB" id="A0A7C3HTF2"/>
<dbReference type="InterPro" id="IPR039422">
    <property type="entry name" value="MarR/SlyA-like"/>
</dbReference>
<organism evidence="5">
    <name type="scientific">Meiothermus ruber</name>
    <dbReference type="NCBI Taxonomy" id="277"/>
    <lineage>
        <taxon>Bacteria</taxon>
        <taxon>Thermotogati</taxon>
        <taxon>Deinococcota</taxon>
        <taxon>Deinococci</taxon>
        <taxon>Thermales</taxon>
        <taxon>Thermaceae</taxon>
        <taxon>Meiothermus</taxon>
    </lineage>
</organism>
<dbReference type="InterPro" id="IPR036388">
    <property type="entry name" value="WH-like_DNA-bd_sf"/>
</dbReference>
<dbReference type="GO" id="GO:0003700">
    <property type="term" value="F:DNA-binding transcription factor activity"/>
    <property type="evidence" value="ECO:0007669"/>
    <property type="project" value="InterPro"/>
</dbReference>
<sequence length="162" mass="18752">MPAVKPDLETRLAEDHHQAIKLWLRLLTCTNLITGQIRTRLREHFQTTLPRFDLLAQLERHPEGLKMSELSKRMMVTTGNVTGITDQLEAEGLVRREPDPQDRRACTVKLTPRGRQVFARMAQEHEGWVIELFEGLSSSEKEQMYTLLGRLKTHLNGKEARR</sequence>
<dbReference type="InterPro" id="IPR023187">
    <property type="entry name" value="Tscrpt_reg_MarR-type_CS"/>
</dbReference>
<dbReference type="PROSITE" id="PS50995">
    <property type="entry name" value="HTH_MARR_2"/>
    <property type="match status" value="1"/>
</dbReference>
<feature type="domain" description="HTH marR-type" evidence="4">
    <location>
        <begin position="19"/>
        <end position="153"/>
    </location>
</feature>
<dbReference type="InterPro" id="IPR000835">
    <property type="entry name" value="HTH_MarR-typ"/>
</dbReference>
<dbReference type="PANTHER" id="PTHR33164">
    <property type="entry name" value="TRANSCRIPTIONAL REGULATOR, MARR FAMILY"/>
    <property type="match status" value="1"/>
</dbReference>
<keyword evidence="3" id="KW-0804">Transcription</keyword>
<accession>A0A7C3HTF2</accession>
<gene>
    <name evidence="5" type="ORF">ENS82_03630</name>
</gene>
<dbReference type="Gene3D" id="1.10.10.10">
    <property type="entry name" value="Winged helix-like DNA-binding domain superfamily/Winged helix DNA-binding domain"/>
    <property type="match status" value="1"/>
</dbReference>
<dbReference type="GO" id="GO:0003677">
    <property type="term" value="F:DNA binding"/>
    <property type="evidence" value="ECO:0007669"/>
    <property type="project" value="UniProtKB-KW"/>
</dbReference>
<dbReference type="Pfam" id="PF01047">
    <property type="entry name" value="MarR"/>
    <property type="match status" value="1"/>
</dbReference>
<dbReference type="SMART" id="SM00347">
    <property type="entry name" value="HTH_MARR"/>
    <property type="match status" value="1"/>
</dbReference>
<dbReference type="SUPFAM" id="SSF46785">
    <property type="entry name" value="Winged helix' DNA-binding domain"/>
    <property type="match status" value="1"/>
</dbReference>
<keyword evidence="2" id="KW-0238">DNA-binding</keyword>
<dbReference type="EMBL" id="DSWI01000010">
    <property type="protein sequence ID" value="HFG19799.1"/>
    <property type="molecule type" value="Genomic_DNA"/>
</dbReference>
<reference evidence="5" key="1">
    <citation type="journal article" date="2020" name="mSystems">
        <title>Genome- and Community-Level Interaction Insights into Carbon Utilization and Element Cycling Functions of Hydrothermarchaeota in Hydrothermal Sediment.</title>
        <authorList>
            <person name="Zhou Z."/>
            <person name="Liu Y."/>
            <person name="Xu W."/>
            <person name="Pan J."/>
            <person name="Luo Z.H."/>
            <person name="Li M."/>
        </authorList>
    </citation>
    <scope>NUCLEOTIDE SEQUENCE [LARGE SCALE GENOMIC DNA]</scope>
    <source>
        <strain evidence="5">SpSt-524</strain>
    </source>
</reference>
<evidence type="ECO:0000256" key="2">
    <source>
        <dbReference type="ARBA" id="ARBA00023125"/>
    </source>
</evidence>
<evidence type="ECO:0000313" key="5">
    <source>
        <dbReference type="EMBL" id="HFG19799.1"/>
    </source>
</evidence>
<keyword evidence="1" id="KW-0805">Transcription regulation</keyword>
<dbReference type="PROSITE" id="PS01117">
    <property type="entry name" value="HTH_MARR_1"/>
    <property type="match status" value="1"/>
</dbReference>
<evidence type="ECO:0000256" key="1">
    <source>
        <dbReference type="ARBA" id="ARBA00023015"/>
    </source>
</evidence>
<name>A0A7C3HTF2_MEIRU</name>